<dbReference type="EMBL" id="KP137436">
    <property type="protein sequence ID" value="AJA73067.1"/>
    <property type="molecule type" value="Genomic_DNA"/>
</dbReference>
<sequence>MFKEKGYDEFVNECVRKGREEHKAGLGFTLEQSRLHIKKTIEQKSQELNEFQREVVYG</sequence>
<gene>
    <name evidence="1" type="ORF">1127AP1_15</name>
</gene>
<protein>
    <submittedName>
        <fullName evidence="1">Uncharacterized protein</fullName>
    </submittedName>
</protein>
<organism evidence="1 2">
    <name type="scientific">Mannheimia phage vB_MhM_1127AP1</name>
    <dbReference type="NCBI Taxonomy" id="1572746"/>
    <lineage>
        <taxon>Viruses</taxon>
        <taxon>Duplodnaviria</taxon>
        <taxon>Heunggongvirae</taxon>
        <taxon>Uroviricota</taxon>
        <taxon>Caudoviricetes</taxon>
        <taxon>Peduoviridae</taxon>
        <taxon>Baylorvirus</taxon>
        <taxon>Baylorvirus bv1127AP1</taxon>
    </lineage>
</organism>
<keyword evidence="2" id="KW-1185">Reference proteome</keyword>
<evidence type="ECO:0000313" key="2">
    <source>
        <dbReference type="Proteomes" id="UP000224663"/>
    </source>
</evidence>
<name>A0A0M3LNZ0_9CAUD</name>
<accession>A0A0M3LNZ0</accession>
<evidence type="ECO:0000313" key="1">
    <source>
        <dbReference type="EMBL" id="AJA73067.1"/>
    </source>
</evidence>
<proteinExistence type="predicted"/>
<reference evidence="1 2" key="1">
    <citation type="journal article" date="2015" name="BMC Microbiol.">
        <title>Comparative analysis of multiple inducible phages from Mannheimia haemolytica.</title>
        <authorList>
            <person name="Niu Y.D."/>
            <person name="Cook S.R."/>
            <person name="Wang J."/>
            <person name="Klima C.L."/>
            <person name="Hsu Y.H."/>
            <person name="Kropinski A.M."/>
            <person name="Turner D."/>
            <person name="McAllister T.A."/>
        </authorList>
    </citation>
    <scope>NUCLEOTIDE SEQUENCE [LARGE SCALE GENOMIC DNA]</scope>
</reference>
<dbReference type="Proteomes" id="UP000224663">
    <property type="component" value="Segment"/>
</dbReference>